<gene>
    <name evidence="3" type="ORF">EU556_14210</name>
</gene>
<keyword evidence="2" id="KW-0732">Signal</keyword>
<dbReference type="EMBL" id="SRLA01000003">
    <property type="protein sequence ID" value="TGE06018.1"/>
    <property type="molecule type" value="Genomic_DNA"/>
</dbReference>
<evidence type="ECO:0000313" key="4">
    <source>
        <dbReference type="Proteomes" id="UP000298337"/>
    </source>
</evidence>
<organism evidence="3 4">
    <name type="scientific">Hymenobacter fodinae</name>
    <dbReference type="NCBI Taxonomy" id="2510796"/>
    <lineage>
        <taxon>Bacteria</taxon>
        <taxon>Pseudomonadati</taxon>
        <taxon>Bacteroidota</taxon>
        <taxon>Cytophagia</taxon>
        <taxon>Cytophagales</taxon>
        <taxon>Hymenobacteraceae</taxon>
        <taxon>Hymenobacter</taxon>
    </lineage>
</organism>
<proteinExistence type="predicted"/>
<dbReference type="Proteomes" id="UP000298337">
    <property type="component" value="Unassembled WGS sequence"/>
</dbReference>
<dbReference type="RefSeq" id="WP_135434812.1">
    <property type="nucleotide sequence ID" value="NZ_SRLA01000003.1"/>
</dbReference>
<keyword evidence="4" id="KW-1185">Reference proteome</keyword>
<accession>A0A4Z0P5T5</accession>
<feature type="compositionally biased region" description="Basic and acidic residues" evidence="1">
    <location>
        <begin position="43"/>
        <end position="53"/>
    </location>
</feature>
<comment type="caution">
    <text evidence="3">The sequence shown here is derived from an EMBL/GenBank/DDBJ whole genome shotgun (WGS) entry which is preliminary data.</text>
</comment>
<evidence type="ECO:0000256" key="2">
    <source>
        <dbReference type="SAM" id="SignalP"/>
    </source>
</evidence>
<sequence>MKKALLFTASLLLALGALAQEPTAPNGKHPAGETAKARKHKIKDQGEADKATPDTHGQQVQALAHSTPLTGADKGAAISTFASNGHSAAHGERQIGSARGNRNHGRSRGADCVHQGGGHQQVSSHRNGH</sequence>
<name>A0A4Z0P5T5_9BACT</name>
<feature type="compositionally biased region" description="Polar residues" evidence="1">
    <location>
        <begin position="120"/>
        <end position="129"/>
    </location>
</feature>
<reference evidence="3 4" key="1">
    <citation type="submission" date="2019-04" db="EMBL/GenBank/DDBJ databases">
        <authorList>
            <person name="Feng G."/>
            <person name="Zhang J."/>
            <person name="Zhu H."/>
        </authorList>
    </citation>
    <scope>NUCLEOTIDE SEQUENCE [LARGE SCALE GENOMIC DNA]</scope>
    <source>
        <strain evidence="3 4">92R-1</strain>
    </source>
</reference>
<evidence type="ECO:0000313" key="3">
    <source>
        <dbReference type="EMBL" id="TGE06018.1"/>
    </source>
</evidence>
<evidence type="ECO:0000256" key="1">
    <source>
        <dbReference type="SAM" id="MobiDB-lite"/>
    </source>
</evidence>
<feature type="signal peptide" evidence="2">
    <location>
        <begin position="1"/>
        <end position="19"/>
    </location>
</feature>
<feature type="chain" id="PRO_5021453577" evidence="2">
    <location>
        <begin position="20"/>
        <end position="129"/>
    </location>
</feature>
<feature type="region of interest" description="Disordered" evidence="1">
    <location>
        <begin position="19"/>
        <end position="129"/>
    </location>
</feature>
<protein>
    <submittedName>
        <fullName evidence="3">Uncharacterized protein</fullName>
    </submittedName>
</protein>
<dbReference type="AlphaFoldDB" id="A0A4Z0P5T5"/>
<dbReference type="OrthoDB" id="9902553at2"/>